<dbReference type="Pfam" id="PF01753">
    <property type="entry name" value="zf-MYND"/>
    <property type="match status" value="1"/>
</dbReference>
<evidence type="ECO:0000259" key="5">
    <source>
        <dbReference type="PROSITE" id="PS50865"/>
    </source>
</evidence>
<dbReference type="OrthoDB" id="245563at2759"/>
<dbReference type="Proteomes" id="UP000027265">
    <property type="component" value="Unassembled WGS sequence"/>
</dbReference>
<protein>
    <recommendedName>
        <fullName evidence="5">MYND-type domain-containing protein</fullName>
    </recommendedName>
</protein>
<evidence type="ECO:0000256" key="2">
    <source>
        <dbReference type="ARBA" id="ARBA00022771"/>
    </source>
</evidence>
<accession>A0A067QEK9</accession>
<dbReference type="PROSITE" id="PS01360">
    <property type="entry name" value="ZF_MYND_1"/>
    <property type="match status" value="1"/>
</dbReference>
<sequence>MAEAARGIAAQPKCLVCSQPADKRCGTCKSAFYCSGAHQKQHWGSHKATCKTTKPTIVLVSLSKLGYLDTMYARFFEPLRTKATLSEALSPDTAISAISLPSVAAVIVTDAGIAERKNRRVVDQLVQYALTGGTVIFGMHFANFIRAEDGERMWRDVWGLPWSTGSMRRTAFALNRQSTLVLERPKKCVEGLSASYQMKALHIGGIRQEEGVYVASIAEYEEGEEEEGVAPMMNFDEVPVAFGRYGEGFVGYMGDTVAEPQSAIALLAMCGF</sequence>
<gene>
    <name evidence="6" type="ORF">JAAARDRAFT_55767</name>
</gene>
<name>A0A067QEK9_9AGAM</name>
<evidence type="ECO:0000313" key="6">
    <source>
        <dbReference type="EMBL" id="KDQ61046.1"/>
    </source>
</evidence>
<evidence type="ECO:0000256" key="4">
    <source>
        <dbReference type="PROSITE-ProRule" id="PRU00134"/>
    </source>
</evidence>
<dbReference type="SUPFAM" id="SSF144232">
    <property type="entry name" value="HIT/MYND zinc finger-like"/>
    <property type="match status" value="1"/>
</dbReference>
<dbReference type="InterPro" id="IPR002893">
    <property type="entry name" value="Znf_MYND"/>
</dbReference>
<dbReference type="InParanoid" id="A0A067QEK9"/>
<organism evidence="6 7">
    <name type="scientific">Jaapia argillacea MUCL 33604</name>
    <dbReference type="NCBI Taxonomy" id="933084"/>
    <lineage>
        <taxon>Eukaryota</taxon>
        <taxon>Fungi</taxon>
        <taxon>Dikarya</taxon>
        <taxon>Basidiomycota</taxon>
        <taxon>Agaricomycotina</taxon>
        <taxon>Agaricomycetes</taxon>
        <taxon>Agaricomycetidae</taxon>
        <taxon>Jaapiales</taxon>
        <taxon>Jaapiaceae</taxon>
        <taxon>Jaapia</taxon>
    </lineage>
</organism>
<evidence type="ECO:0000256" key="1">
    <source>
        <dbReference type="ARBA" id="ARBA00022723"/>
    </source>
</evidence>
<dbReference type="PROSITE" id="PS50865">
    <property type="entry name" value="ZF_MYND_2"/>
    <property type="match status" value="1"/>
</dbReference>
<dbReference type="AlphaFoldDB" id="A0A067QEK9"/>
<reference evidence="7" key="1">
    <citation type="journal article" date="2014" name="Proc. Natl. Acad. Sci. U.S.A.">
        <title>Extensive sampling of basidiomycete genomes demonstrates inadequacy of the white-rot/brown-rot paradigm for wood decay fungi.</title>
        <authorList>
            <person name="Riley R."/>
            <person name="Salamov A.A."/>
            <person name="Brown D.W."/>
            <person name="Nagy L.G."/>
            <person name="Floudas D."/>
            <person name="Held B.W."/>
            <person name="Levasseur A."/>
            <person name="Lombard V."/>
            <person name="Morin E."/>
            <person name="Otillar R."/>
            <person name="Lindquist E.A."/>
            <person name="Sun H."/>
            <person name="LaButti K.M."/>
            <person name="Schmutz J."/>
            <person name="Jabbour D."/>
            <person name="Luo H."/>
            <person name="Baker S.E."/>
            <person name="Pisabarro A.G."/>
            <person name="Walton J.D."/>
            <person name="Blanchette R.A."/>
            <person name="Henrissat B."/>
            <person name="Martin F."/>
            <person name="Cullen D."/>
            <person name="Hibbett D.S."/>
            <person name="Grigoriev I.V."/>
        </authorList>
    </citation>
    <scope>NUCLEOTIDE SEQUENCE [LARGE SCALE GENOMIC DNA]</scope>
    <source>
        <strain evidence="7">MUCL 33604</strain>
    </source>
</reference>
<dbReference type="STRING" id="933084.A0A067QEK9"/>
<dbReference type="HOGENOM" id="CLU_074847_0_0_1"/>
<keyword evidence="3" id="KW-0862">Zinc</keyword>
<evidence type="ECO:0000256" key="3">
    <source>
        <dbReference type="ARBA" id="ARBA00022833"/>
    </source>
</evidence>
<keyword evidence="1" id="KW-0479">Metal-binding</keyword>
<dbReference type="EMBL" id="KL197713">
    <property type="protein sequence ID" value="KDQ61046.1"/>
    <property type="molecule type" value="Genomic_DNA"/>
</dbReference>
<keyword evidence="7" id="KW-1185">Reference proteome</keyword>
<dbReference type="Gene3D" id="6.10.140.2220">
    <property type="match status" value="1"/>
</dbReference>
<dbReference type="GO" id="GO:0008270">
    <property type="term" value="F:zinc ion binding"/>
    <property type="evidence" value="ECO:0007669"/>
    <property type="project" value="UniProtKB-KW"/>
</dbReference>
<keyword evidence="2 4" id="KW-0863">Zinc-finger</keyword>
<feature type="domain" description="MYND-type" evidence="5">
    <location>
        <begin position="14"/>
        <end position="50"/>
    </location>
</feature>
<proteinExistence type="predicted"/>
<evidence type="ECO:0000313" key="7">
    <source>
        <dbReference type="Proteomes" id="UP000027265"/>
    </source>
</evidence>